<name>A0A3B3IA76_ORYLA</name>
<reference evidence="4" key="3">
    <citation type="submission" date="2025-09" db="UniProtKB">
        <authorList>
            <consortium name="Ensembl"/>
        </authorList>
    </citation>
    <scope>IDENTIFICATION</scope>
    <source>
        <strain evidence="4">Hd-rR</strain>
    </source>
</reference>
<feature type="compositionally biased region" description="Polar residues" evidence="1">
    <location>
        <begin position="341"/>
        <end position="355"/>
    </location>
</feature>
<dbReference type="AlphaFoldDB" id="A0A3B3IA76"/>
<feature type="transmembrane region" description="Helical" evidence="2">
    <location>
        <begin position="148"/>
        <end position="165"/>
    </location>
</feature>
<evidence type="ECO:0000313" key="5">
    <source>
        <dbReference type="Proteomes" id="UP000001038"/>
    </source>
</evidence>
<evidence type="ECO:0000256" key="1">
    <source>
        <dbReference type="SAM" id="MobiDB-lite"/>
    </source>
</evidence>
<protein>
    <recommendedName>
        <fullName evidence="3">Reverse transcriptase domain-containing protein</fullName>
    </recommendedName>
</protein>
<dbReference type="Pfam" id="PF00078">
    <property type="entry name" value="RVT_1"/>
    <property type="match status" value="1"/>
</dbReference>
<dbReference type="SUPFAM" id="SSF56672">
    <property type="entry name" value="DNA/RNA polymerases"/>
    <property type="match status" value="1"/>
</dbReference>
<keyword evidence="2" id="KW-0472">Membrane</keyword>
<dbReference type="CDD" id="cd01650">
    <property type="entry name" value="RT_nLTR_like"/>
    <property type="match status" value="1"/>
</dbReference>
<evidence type="ECO:0000313" key="4">
    <source>
        <dbReference type="Ensembl" id="ENSORLP00000041037.1"/>
    </source>
</evidence>
<keyword evidence="2" id="KW-1133">Transmembrane helix</keyword>
<evidence type="ECO:0000259" key="3">
    <source>
        <dbReference type="PROSITE" id="PS50878"/>
    </source>
</evidence>
<reference evidence="4" key="2">
    <citation type="submission" date="2025-08" db="UniProtKB">
        <authorList>
            <consortium name="Ensembl"/>
        </authorList>
    </citation>
    <scope>IDENTIFICATION</scope>
    <source>
        <strain evidence="4">Hd-rR</strain>
    </source>
</reference>
<feature type="domain" description="Reverse transcriptase" evidence="3">
    <location>
        <begin position="1"/>
        <end position="240"/>
    </location>
</feature>
<dbReference type="PANTHER" id="PTHR33332">
    <property type="entry name" value="REVERSE TRANSCRIPTASE DOMAIN-CONTAINING PROTEIN"/>
    <property type="match status" value="1"/>
</dbReference>
<dbReference type="Proteomes" id="UP000001038">
    <property type="component" value="Chromosome 1"/>
</dbReference>
<keyword evidence="2" id="KW-0812">Transmembrane</keyword>
<evidence type="ECO:0000256" key="2">
    <source>
        <dbReference type="SAM" id="Phobius"/>
    </source>
</evidence>
<feature type="transmembrane region" description="Helical" evidence="2">
    <location>
        <begin position="266"/>
        <end position="288"/>
    </location>
</feature>
<feature type="region of interest" description="Disordered" evidence="1">
    <location>
        <begin position="333"/>
        <end position="355"/>
    </location>
</feature>
<reference evidence="4 5" key="1">
    <citation type="journal article" date="2007" name="Nature">
        <title>The medaka draft genome and insights into vertebrate genome evolution.</title>
        <authorList>
            <person name="Kasahara M."/>
            <person name="Naruse K."/>
            <person name="Sasaki S."/>
            <person name="Nakatani Y."/>
            <person name="Qu W."/>
            <person name="Ahsan B."/>
            <person name="Yamada T."/>
            <person name="Nagayasu Y."/>
            <person name="Doi K."/>
            <person name="Kasai Y."/>
            <person name="Jindo T."/>
            <person name="Kobayashi D."/>
            <person name="Shimada A."/>
            <person name="Toyoda A."/>
            <person name="Kuroki Y."/>
            <person name="Fujiyama A."/>
            <person name="Sasaki T."/>
            <person name="Shimizu A."/>
            <person name="Asakawa S."/>
            <person name="Shimizu N."/>
            <person name="Hashimoto S."/>
            <person name="Yang J."/>
            <person name="Lee Y."/>
            <person name="Matsushima K."/>
            <person name="Sugano S."/>
            <person name="Sakaizumi M."/>
            <person name="Narita T."/>
            <person name="Ohishi K."/>
            <person name="Haga S."/>
            <person name="Ohta F."/>
            <person name="Nomoto H."/>
            <person name="Nogata K."/>
            <person name="Morishita T."/>
            <person name="Endo T."/>
            <person name="Shin-I T."/>
            <person name="Takeda H."/>
            <person name="Morishita S."/>
            <person name="Kohara Y."/>
        </authorList>
    </citation>
    <scope>NUCLEOTIDE SEQUENCE [LARGE SCALE GENOMIC DNA]</scope>
    <source>
        <strain evidence="4 5">Hd-rR</strain>
    </source>
</reference>
<dbReference type="PROSITE" id="PS50878">
    <property type="entry name" value="RT_POL"/>
    <property type="match status" value="1"/>
</dbReference>
<dbReference type="Bgee" id="ENSORLG00000026083">
    <property type="expression patterns" value="Expressed in liver and 5 other cell types or tissues"/>
</dbReference>
<dbReference type="InterPro" id="IPR043502">
    <property type="entry name" value="DNA/RNA_pol_sf"/>
</dbReference>
<proteinExistence type="predicted"/>
<dbReference type="Ensembl" id="ENSORLT00000032486.1">
    <property type="protein sequence ID" value="ENSORLP00000041037.1"/>
    <property type="gene ID" value="ENSORLG00000026083.1"/>
</dbReference>
<dbReference type="GeneTree" id="ENSGT01150000286909"/>
<dbReference type="InParanoid" id="A0A3B3IA76"/>
<keyword evidence="5" id="KW-1185">Reference proteome</keyword>
<accession>A0A3B3IA76</accession>
<feature type="transmembrane region" description="Helical" evidence="2">
    <location>
        <begin position="294"/>
        <end position="318"/>
    </location>
</feature>
<dbReference type="InterPro" id="IPR000477">
    <property type="entry name" value="RT_dom"/>
</dbReference>
<sequence length="355" mass="39351">MNFLIYGLQTWCHHQTVASNLPFISKILEKTVALQLRAHLSSNNIYEHFQSGFRPLRSTETALLKITNDLLLASDSGSLSILILLDLTAGFDTISHNILIHRLQTIGISHTPLSWFSSYLSDRSQFIHIKPHMSNTFTHSAGIPQGSVLGPLLFIIYILPLGSLFHKHNINFHCYADDTQLYISTKPSSSLPPSSLTLCLQEIHSWFSSNFLQLNSSKTEVLLVGTPSTISKSNSFSNSINDFSVLPSPQVKSLVSSSTAHFRSNLILITSPVLLTFISAIYLVSALLSHLIQLLYLFIVFLRLGSIIVIPSCLVCPIKLSKNCSFSKMLQPASSPGPRYPTTSHQFSKTYTGFP</sequence>
<organism evidence="4 5">
    <name type="scientific">Oryzias latipes</name>
    <name type="common">Japanese rice fish</name>
    <name type="synonym">Japanese killifish</name>
    <dbReference type="NCBI Taxonomy" id="8090"/>
    <lineage>
        <taxon>Eukaryota</taxon>
        <taxon>Metazoa</taxon>
        <taxon>Chordata</taxon>
        <taxon>Craniata</taxon>
        <taxon>Vertebrata</taxon>
        <taxon>Euteleostomi</taxon>
        <taxon>Actinopterygii</taxon>
        <taxon>Neopterygii</taxon>
        <taxon>Teleostei</taxon>
        <taxon>Neoteleostei</taxon>
        <taxon>Acanthomorphata</taxon>
        <taxon>Ovalentaria</taxon>
        <taxon>Atherinomorphae</taxon>
        <taxon>Beloniformes</taxon>
        <taxon>Adrianichthyidae</taxon>
        <taxon>Oryziinae</taxon>
        <taxon>Oryzias</taxon>
    </lineage>
</organism>